<dbReference type="CDD" id="cd04590">
    <property type="entry name" value="CBS_pair_CorC_HlyC_assoc"/>
    <property type="match status" value="1"/>
</dbReference>
<evidence type="ECO:0000256" key="2">
    <source>
        <dbReference type="ARBA" id="ARBA00022475"/>
    </source>
</evidence>
<sequence>MSTLQLLFAALLVLGNGFFVGAEFALVSVRRSQIEPLAAGGSARARKVLTGLENLPQMMAAAQFGITVCSLTLGAVAEPTIAHLLEPVFHAVRLPEALVHPVGYVVALAVVVSAHLVIGEMVPKNLAMAAPERTALWLSPALVGFARLCRPVTAALDSCSKWILRLFHVEPRDEVEAVCTSEQLTDLLADSRQAGLLDHAEHERLSDALELGSRPVTDVLLSRTSLVTVPPDVTPREVEELTVRTGYSRFPICAPDGAFMGYLHVKDVLDLTEHHRAVPQHLWRSMATLRAELPLDDALAAMRGAASHLAAVADAAGRVLGLAALEDVLEMLVGEVHDPAHEPAGAPPRQRTSGSAAGMAGTAGTAGTSETGDTGNSAQDGGSSPEAADRAASEVPAG</sequence>
<reference evidence="13" key="1">
    <citation type="journal article" date="2019" name="Int. J. Syst. Evol. Microbiol.">
        <title>The Global Catalogue of Microorganisms (GCM) 10K type strain sequencing project: providing services to taxonomists for standard genome sequencing and annotation.</title>
        <authorList>
            <consortium name="The Broad Institute Genomics Platform"/>
            <consortium name="The Broad Institute Genome Sequencing Center for Infectious Disease"/>
            <person name="Wu L."/>
            <person name="Ma J."/>
        </authorList>
    </citation>
    <scope>NUCLEOTIDE SEQUENCE [LARGE SCALE GENOMIC DNA]</scope>
    <source>
        <strain evidence="13">CGMCC 4.7357</strain>
    </source>
</reference>
<keyword evidence="6 8" id="KW-0472">Membrane</keyword>
<protein>
    <submittedName>
        <fullName evidence="12">Hemolysin family protein</fullName>
    </submittedName>
</protein>
<evidence type="ECO:0000256" key="1">
    <source>
        <dbReference type="ARBA" id="ARBA00004651"/>
    </source>
</evidence>
<name>A0ABV9A8N0_9ACTN</name>
<evidence type="ECO:0000256" key="9">
    <source>
        <dbReference type="SAM" id="MobiDB-lite"/>
    </source>
</evidence>
<evidence type="ECO:0000256" key="6">
    <source>
        <dbReference type="ARBA" id="ARBA00023136"/>
    </source>
</evidence>
<dbReference type="PANTHER" id="PTHR43099:SF5">
    <property type="entry name" value="HLYC_CORC FAMILY TRANSPORTER"/>
    <property type="match status" value="1"/>
</dbReference>
<dbReference type="InterPro" id="IPR044751">
    <property type="entry name" value="Ion_transp-like_CBS"/>
</dbReference>
<dbReference type="InterPro" id="IPR051676">
    <property type="entry name" value="UPF0053_domain"/>
</dbReference>
<evidence type="ECO:0000256" key="3">
    <source>
        <dbReference type="ARBA" id="ARBA00022692"/>
    </source>
</evidence>
<keyword evidence="13" id="KW-1185">Reference proteome</keyword>
<proteinExistence type="predicted"/>
<dbReference type="InterPro" id="IPR046342">
    <property type="entry name" value="CBS_dom_sf"/>
</dbReference>
<dbReference type="InterPro" id="IPR000644">
    <property type="entry name" value="CBS_dom"/>
</dbReference>
<evidence type="ECO:0000256" key="4">
    <source>
        <dbReference type="ARBA" id="ARBA00022737"/>
    </source>
</evidence>
<keyword evidence="3 8" id="KW-0812">Transmembrane</keyword>
<keyword evidence="2" id="KW-1003">Cell membrane</keyword>
<feature type="domain" description="CBS" evidence="10">
    <location>
        <begin position="282"/>
        <end position="339"/>
    </location>
</feature>
<feature type="domain" description="CNNM transmembrane" evidence="11">
    <location>
        <begin position="1"/>
        <end position="201"/>
    </location>
</feature>
<dbReference type="PROSITE" id="PS51846">
    <property type="entry name" value="CNNM"/>
    <property type="match status" value="1"/>
</dbReference>
<evidence type="ECO:0000256" key="8">
    <source>
        <dbReference type="PROSITE-ProRule" id="PRU01193"/>
    </source>
</evidence>
<dbReference type="Proteomes" id="UP001595997">
    <property type="component" value="Unassembled WGS sequence"/>
</dbReference>
<evidence type="ECO:0000259" key="11">
    <source>
        <dbReference type="PROSITE" id="PS51846"/>
    </source>
</evidence>
<dbReference type="Pfam" id="PF00571">
    <property type="entry name" value="CBS"/>
    <property type="match status" value="2"/>
</dbReference>
<evidence type="ECO:0000313" key="12">
    <source>
        <dbReference type="EMBL" id="MFC4494908.1"/>
    </source>
</evidence>
<comment type="subcellular location">
    <subcellularLocation>
        <location evidence="1">Cell membrane</location>
        <topology evidence="1">Multi-pass membrane protein</topology>
    </subcellularLocation>
</comment>
<feature type="region of interest" description="Disordered" evidence="9">
    <location>
        <begin position="339"/>
        <end position="398"/>
    </location>
</feature>
<dbReference type="RefSeq" id="WP_386446803.1">
    <property type="nucleotide sequence ID" value="NZ_JBHSFH010000006.1"/>
</dbReference>
<dbReference type="EMBL" id="JBHSFH010000006">
    <property type="protein sequence ID" value="MFC4494908.1"/>
    <property type="molecule type" value="Genomic_DNA"/>
</dbReference>
<dbReference type="InterPro" id="IPR002550">
    <property type="entry name" value="CNNM"/>
</dbReference>
<keyword evidence="4" id="KW-0677">Repeat</keyword>
<feature type="domain" description="CBS" evidence="10">
    <location>
        <begin position="221"/>
        <end position="278"/>
    </location>
</feature>
<keyword evidence="7" id="KW-0129">CBS domain</keyword>
<feature type="compositionally biased region" description="Low complexity" evidence="9">
    <location>
        <begin position="352"/>
        <end position="375"/>
    </location>
</feature>
<dbReference type="PROSITE" id="PS51371">
    <property type="entry name" value="CBS"/>
    <property type="match status" value="2"/>
</dbReference>
<evidence type="ECO:0000259" key="10">
    <source>
        <dbReference type="PROSITE" id="PS51371"/>
    </source>
</evidence>
<keyword evidence="5 8" id="KW-1133">Transmembrane helix</keyword>
<dbReference type="Gene3D" id="3.10.580.10">
    <property type="entry name" value="CBS-domain"/>
    <property type="match status" value="1"/>
</dbReference>
<accession>A0ABV9A8N0</accession>
<organism evidence="12 13">
    <name type="scientific">Streptomyces ovatisporus</name>
    <dbReference type="NCBI Taxonomy" id="1128682"/>
    <lineage>
        <taxon>Bacteria</taxon>
        <taxon>Bacillati</taxon>
        <taxon>Actinomycetota</taxon>
        <taxon>Actinomycetes</taxon>
        <taxon>Kitasatosporales</taxon>
        <taxon>Streptomycetaceae</taxon>
        <taxon>Streptomyces</taxon>
    </lineage>
</organism>
<gene>
    <name evidence="12" type="ORF">ACFPA8_12260</name>
</gene>
<dbReference type="PANTHER" id="PTHR43099">
    <property type="entry name" value="UPF0053 PROTEIN YRKA"/>
    <property type="match status" value="1"/>
</dbReference>
<dbReference type="Pfam" id="PF01595">
    <property type="entry name" value="CNNM"/>
    <property type="match status" value="1"/>
</dbReference>
<comment type="caution">
    <text evidence="12">The sequence shown here is derived from an EMBL/GenBank/DDBJ whole genome shotgun (WGS) entry which is preliminary data.</text>
</comment>
<evidence type="ECO:0000256" key="7">
    <source>
        <dbReference type="PROSITE-ProRule" id="PRU00703"/>
    </source>
</evidence>
<evidence type="ECO:0000256" key="5">
    <source>
        <dbReference type="ARBA" id="ARBA00022989"/>
    </source>
</evidence>
<evidence type="ECO:0000313" key="13">
    <source>
        <dbReference type="Proteomes" id="UP001595997"/>
    </source>
</evidence>
<dbReference type="SMART" id="SM00116">
    <property type="entry name" value="CBS"/>
    <property type="match status" value="2"/>
</dbReference>
<dbReference type="SUPFAM" id="SSF54631">
    <property type="entry name" value="CBS-domain pair"/>
    <property type="match status" value="1"/>
</dbReference>